<dbReference type="EMBL" id="BAABLO010000013">
    <property type="protein sequence ID" value="GAA4733871.1"/>
    <property type="molecule type" value="Genomic_DNA"/>
</dbReference>
<evidence type="ECO:0000313" key="1">
    <source>
        <dbReference type="EMBL" id="GAA4733871.1"/>
    </source>
</evidence>
<reference evidence="2" key="1">
    <citation type="journal article" date="2019" name="Int. J. Syst. Evol. Microbiol.">
        <title>The Global Catalogue of Microorganisms (GCM) 10K type strain sequencing project: providing services to taxonomists for standard genome sequencing and annotation.</title>
        <authorList>
            <consortium name="The Broad Institute Genomics Platform"/>
            <consortium name="The Broad Institute Genome Sequencing Center for Infectious Disease"/>
            <person name="Wu L."/>
            <person name="Ma J."/>
        </authorList>
    </citation>
    <scope>NUCLEOTIDE SEQUENCE [LARGE SCALE GENOMIC DNA]</scope>
    <source>
        <strain evidence="2">JCM 18961</strain>
    </source>
</reference>
<evidence type="ECO:0000313" key="2">
    <source>
        <dbReference type="Proteomes" id="UP001500556"/>
    </source>
</evidence>
<protein>
    <submittedName>
        <fullName evidence="1">Uncharacterized protein</fullName>
    </submittedName>
</protein>
<keyword evidence="2" id="KW-1185">Reference proteome</keyword>
<name>A0ABP8YLP7_9MICO</name>
<dbReference type="RefSeq" id="WP_345505326.1">
    <property type="nucleotide sequence ID" value="NZ_BAABLO010000013.1"/>
</dbReference>
<gene>
    <name evidence="1" type="ORF">GCM10025782_36800</name>
</gene>
<organism evidence="1 2">
    <name type="scientific">Pedococcus ginsenosidimutans</name>
    <dbReference type="NCBI Taxonomy" id="490570"/>
    <lineage>
        <taxon>Bacteria</taxon>
        <taxon>Bacillati</taxon>
        <taxon>Actinomycetota</taxon>
        <taxon>Actinomycetes</taxon>
        <taxon>Micrococcales</taxon>
        <taxon>Intrasporangiaceae</taxon>
        <taxon>Pedococcus</taxon>
    </lineage>
</organism>
<dbReference type="Proteomes" id="UP001500556">
    <property type="component" value="Unassembled WGS sequence"/>
</dbReference>
<proteinExistence type="predicted"/>
<comment type="caution">
    <text evidence="1">The sequence shown here is derived from an EMBL/GenBank/DDBJ whole genome shotgun (WGS) entry which is preliminary data.</text>
</comment>
<accession>A0ABP8YLP7</accession>
<sequence length="177" mass="18979">MALSLRRRGARLPDAVKGALGLAPRERILTFATEEAGGQPTGTTVVATTHGLYAVDAAGTRVVARPWHEVDAGSWSAELQQLTVTWVDGSRPAQWALGDTSLLPETLRERVQASVVLAQRIELGPRRSARAVIRQDLATGELVEQVVLGRGVRADDPDLALAAQEALDYLREQVGLA</sequence>